<keyword evidence="1" id="KW-1133">Transmembrane helix</keyword>
<dbReference type="AlphaFoldDB" id="A0A2H0DW34"/>
<evidence type="ECO:0000313" key="2">
    <source>
        <dbReference type="EMBL" id="PIP86385.1"/>
    </source>
</evidence>
<dbReference type="EMBL" id="PCTS01000033">
    <property type="protein sequence ID" value="PIP86385.1"/>
    <property type="molecule type" value="Genomic_DNA"/>
</dbReference>
<organism evidence="2 3">
    <name type="scientific">Candidatus Campbellbacteria bacterium CG22_combo_CG10-13_8_21_14_all_43_18</name>
    <dbReference type="NCBI Taxonomy" id="1974530"/>
    <lineage>
        <taxon>Bacteria</taxon>
        <taxon>Candidatus Campbelliibacteriota</taxon>
    </lineage>
</organism>
<proteinExistence type="predicted"/>
<protein>
    <submittedName>
        <fullName evidence="2">Uncharacterized protein</fullName>
    </submittedName>
</protein>
<reference evidence="2 3" key="1">
    <citation type="submission" date="2017-09" db="EMBL/GenBank/DDBJ databases">
        <title>Depth-based differentiation of microbial function through sediment-hosted aquifers and enrichment of novel symbionts in the deep terrestrial subsurface.</title>
        <authorList>
            <person name="Probst A.J."/>
            <person name="Ladd B."/>
            <person name="Jarett J.K."/>
            <person name="Geller-Mcgrath D.E."/>
            <person name="Sieber C.M."/>
            <person name="Emerson J.B."/>
            <person name="Anantharaman K."/>
            <person name="Thomas B.C."/>
            <person name="Malmstrom R."/>
            <person name="Stieglmeier M."/>
            <person name="Klingl A."/>
            <person name="Woyke T."/>
            <person name="Ryan C.M."/>
            <person name="Banfield J.F."/>
        </authorList>
    </citation>
    <scope>NUCLEOTIDE SEQUENCE [LARGE SCALE GENOMIC DNA]</scope>
    <source>
        <strain evidence="2">CG22_combo_CG10-13_8_21_14_all_43_18</strain>
    </source>
</reference>
<keyword evidence="1" id="KW-0472">Membrane</keyword>
<feature type="transmembrane region" description="Helical" evidence="1">
    <location>
        <begin position="37"/>
        <end position="58"/>
    </location>
</feature>
<evidence type="ECO:0000256" key="1">
    <source>
        <dbReference type="SAM" id="Phobius"/>
    </source>
</evidence>
<accession>A0A2H0DW34</accession>
<gene>
    <name evidence="2" type="ORF">COW82_02395</name>
</gene>
<keyword evidence="1" id="KW-0812">Transmembrane</keyword>
<dbReference type="Proteomes" id="UP000231276">
    <property type="component" value="Unassembled WGS sequence"/>
</dbReference>
<sequence>MGIEKKVNLRFTDDEHVQKAYDRGFAKGYEQGRRSSGASMLFLCLIFFLCGMLLMLWMPNISVG</sequence>
<comment type="caution">
    <text evidence="2">The sequence shown here is derived from an EMBL/GenBank/DDBJ whole genome shotgun (WGS) entry which is preliminary data.</text>
</comment>
<evidence type="ECO:0000313" key="3">
    <source>
        <dbReference type="Proteomes" id="UP000231276"/>
    </source>
</evidence>
<name>A0A2H0DW34_9BACT</name>